<sequence length="823" mass="84908">MKRTYPQIKPVQASEIDKDGSAEPSKQTTLSTGRVRSLATIGLAISVGASGILLPRNGDSARASELAPTSESTAEVQPVSANGPATSAQVDGSRAEQPGSPSDPVTVNVQQGQSLWELSRDYEVEPLALATANDIKPDTLLQVGQELTIPMAPGAAPQQNAADSAVASLERAAAVNPEEKLNLAGSEPLDSAALTAQPSTAATPLVTAIPEQSSIDIPNADGAIDSLKKQENRTTESGRALLGYEGGANLSTPAASLPESAPTLASPGSATQTTIPDLGATPVIPNAGVGQATSPDRAFESIEQSLATPSLPSAVLVTPAGSTAAPAGVLYSVRPGDTLDAIAKGHGVSPKELISVNKLGNPNLLNVNQRLKIPQVGLNNPAVQAAASYSASNSTSVWSAASVPASLNPSSSTPEIASAGVGSPASTVPVVSPLANLEGLNNISAPMVPQINSIPLTQVSQTISDPGKLDLQGEPTFTGAVDTSALPMPASATATAIATGEYPQPIGFVPNTSAQASNAYPTSALPESNSEALPTAEALNPYSERLRAEVVRLREEYRASRNSIGANAVSLTPTDGPSVNPSEDMPSVNPYLYTPDYTEAVQNEISRPPSRAWSEQVQKQQQERLDPARAAELQPINLTPTSAQQRPVVATAPLGADGYDPLSNPSLGRMVSPELPPLSSPDTYLPNGKQSANGFIWPSKGVLTSGYGWRWGRMHKGIDIAGPIGTPIVAASDGVVTYAQWNDGGYGYLVEITHPDGTETVYAHNSRILVQKGQKVAQGEQISEMGSTGFSTGPHLHFEIHPAGQGAINPMAFLPDDASSASR</sequence>
<keyword evidence="4" id="KW-1185">Reference proteome</keyword>
<gene>
    <name evidence="3" type="primary">nlpD</name>
    <name evidence="3" type="ORF">E5S67_01341</name>
</gene>
<feature type="region of interest" description="Disordered" evidence="1">
    <location>
        <begin position="606"/>
        <end position="626"/>
    </location>
</feature>
<keyword evidence="3" id="KW-0378">Hydrolase</keyword>
<dbReference type="PANTHER" id="PTHR21666:SF270">
    <property type="entry name" value="MUREIN HYDROLASE ACTIVATOR ENVC"/>
    <property type="match status" value="1"/>
</dbReference>
<dbReference type="SMART" id="SM00257">
    <property type="entry name" value="LysM"/>
    <property type="match status" value="2"/>
</dbReference>
<dbReference type="InterPro" id="IPR016047">
    <property type="entry name" value="M23ase_b-sheet_dom"/>
</dbReference>
<dbReference type="Pfam" id="PF01551">
    <property type="entry name" value="Peptidase_M23"/>
    <property type="match status" value="1"/>
</dbReference>
<reference evidence="3 4" key="1">
    <citation type="journal article" date="2020" name="Sci. Rep.">
        <title>A novel cyanobacterial geosmin producer, revising GeoA distribution and dispersion patterns in Bacteria.</title>
        <authorList>
            <person name="Churro C."/>
            <person name="Semedo-Aguiar A.P."/>
            <person name="Silva A.D."/>
            <person name="Pereira-Leal J.B."/>
            <person name="Leite R.B."/>
        </authorList>
    </citation>
    <scope>NUCLEOTIDE SEQUENCE [LARGE SCALE GENOMIC DNA]</scope>
    <source>
        <strain evidence="3 4">IPMA8</strain>
    </source>
</reference>
<dbReference type="EMBL" id="SRRZ01000017">
    <property type="protein sequence ID" value="NQE33621.1"/>
    <property type="molecule type" value="Genomic_DNA"/>
</dbReference>
<comment type="caution">
    <text evidence="3">The sequence shown here is derived from an EMBL/GenBank/DDBJ whole genome shotgun (WGS) entry which is preliminary data.</text>
</comment>
<accession>A0ABX2CTP8</accession>
<feature type="compositionally biased region" description="Polar residues" evidence="1">
    <location>
        <begin position="99"/>
        <end position="108"/>
    </location>
</feature>
<evidence type="ECO:0000313" key="3">
    <source>
        <dbReference type="EMBL" id="NQE33621.1"/>
    </source>
</evidence>
<proteinExistence type="predicted"/>
<evidence type="ECO:0000256" key="1">
    <source>
        <dbReference type="SAM" id="MobiDB-lite"/>
    </source>
</evidence>
<feature type="region of interest" description="Disordered" evidence="1">
    <location>
        <begin position="1"/>
        <end position="33"/>
    </location>
</feature>
<dbReference type="PANTHER" id="PTHR21666">
    <property type="entry name" value="PEPTIDASE-RELATED"/>
    <property type="match status" value="1"/>
</dbReference>
<dbReference type="SUPFAM" id="SSF54106">
    <property type="entry name" value="LysM domain"/>
    <property type="match status" value="2"/>
</dbReference>
<dbReference type="InterPro" id="IPR018392">
    <property type="entry name" value="LysM"/>
</dbReference>
<dbReference type="GO" id="GO:0016787">
    <property type="term" value="F:hydrolase activity"/>
    <property type="evidence" value="ECO:0007669"/>
    <property type="project" value="UniProtKB-KW"/>
</dbReference>
<dbReference type="InterPro" id="IPR011055">
    <property type="entry name" value="Dup_hybrid_motif"/>
</dbReference>
<feature type="domain" description="LysM" evidence="2">
    <location>
        <begin position="105"/>
        <end position="149"/>
    </location>
</feature>
<feature type="compositionally biased region" description="Polar residues" evidence="1">
    <location>
        <begin position="24"/>
        <end position="33"/>
    </location>
</feature>
<protein>
    <submittedName>
        <fullName evidence="3">Murein hydrolase activator NlpD</fullName>
    </submittedName>
</protein>
<dbReference type="CDD" id="cd12797">
    <property type="entry name" value="M23_peptidase"/>
    <property type="match status" value="1"/>
</dbReference>
<feature type="domain" description="LysM" evidence="2">
    <location>
        <begin position="329"/>
        <end position="373"/>
    </location>
</feature>
<dbReference type="Pfam" id="PF01476">
    <property type="entry name" value="LysM"/>
    <property type="match status" value="2"/>
</dbReference>
<dbReference type="InterPro" id="IPR050570">
    <property type="entry name" value="Cell_wall_metabolism_enzyme"/>
</dbReference>
<evidence type="ECO:0000313" key="4">
    <source>
        <dbReference type="Proteomes" id="UP000702425"/>
    </source>
</evidence>
<organism evidence="3 4">
    <name type="scientific">Microcoleus asticus IPMA8</name>
    <dbReference type="NCBI Taxonomy" id="2563858"/>
    <lineage>
        <taxon>Bacteria</taxon>
        <taxon>Bacillati</taxon>
        <taxon>Cyanobacteriota</taxon>
        <taxon>Cyanophyceae</taxon>
        <taxon>Oscillatoriophycideae</taxon>
        <taxon>Oscillatoriales</taxon>
        <taxon>Microcoleaceae</taxon>
        <taxon>Microcoleus</taxon>
        <taxon>Microcoleus asticus</taxon>
    </lineage>
</organism>
<feature type="region of interest" description="Disordered" evidence="1">
    <location>
        <begin position="251"/>
        <end position="270"/>
    </location>
</feature>
<feature type="region of interest" description="Disordered" evidence="1">
    <location>
        <begin position="53"/>
        <end position="108"/>
    </location>
</feature>
<dbReference type="SUPFAM" id="SSF51261">
    <property type="entry name" value="Duplicated hybrid motif"/>
    <property type="match status" value="1"/>
</dbReference>
<dbReference type="CDD" id="cd00118">
    <property type="entry name" value="LysM"/>
    <property type="match status" value="2"/>
</dbReference>
<evidence type="ECO:0000259" key="2">
    <source>
        <dbReference type="PROSITE" id="PS51782"/>
    </source>
</evidence>
<name>A0ABX2CTP8_9CYAN</name>
<dbReference type="Gene3D" id="2.70.70.10">
    <property type="entry name" value="Glucose Permease (Domain IIA)"/>
    <property type="match status" value="1"/>
</dbReference>
<dbReference type="Gene3D" id="3.10.350.10">
    <property type="entry name" value="LysM domain"/>
    <property type="match status" value="2"/>
</dbReference>
<dbReference type="RefSeq" id="WP_172186300.1">
    <property type="nucleotide sequence ID" value="NZ_CAWPPK010000079.1"/>
</dbReference>
<dbReference type="PROSITE" id="PS51782">
    <property type="entry name" value="LYSM"/>
    <property type="match status" value="2"/>
</dbReference>
<feature type="compositionally biased region" description="Polar residues" evidence="1">
    <location>
        <begin position="67"/>
        <end position="90"/>
    </location>
</feature>
<dbReference type="InterPro" id="IPR036779">
    <property type="entry name" value="LysM_dom_sf"/>
</dbReference>
<dbReference type="Proteomes" id="UP000702425">
    <property type="component" value="Unassembled WGS sequence"/>
</dbReference>